<dbReference type="SUPFAM" id="SSF117074">
    <property type="entry name" value="Hypothetical protein PA1324"/>
    <property type="match status" value="4"/>
</dbReference>
<organism evidence="6 7">
    <name type="scientific">Aquabacterium soli</name>
    <dbReference type="NCBI Taxonomy" id="2493092"/>
    <lineage>
        <taxon>Bacteria</taxon>
        <taxon>Pseudomonadati</taxon>
        <taxon>Pseudomonadota</taxon>
        <taxon>Betaproteobacteria</taxon>
        <taxon>Burkholderiales</taxon>
        <taxon>Aquabacterium</taxon>
    </lineage>
</organism>
<dbReference type="Pfam" id="PF17210">
    <property type="entry name" value="SdrD_B"/>
    <property type="match status" value="3"/>
</dbReference>
<dbReference type="OrthoDB" id="9773411at2"/>
<evidence type="ECO:0000259" key="4">
    <source>
        <dbReference type="Pfam" id="PF01345"/>
    </source>
</evidence>
<dbReference type="InterPro" id="IPR008969">
    <property type="entry name" value="CarboxyPept-like_regulatory"/>
</dbReference>
<dbReference type="Gene3D" id="2.60.40.740">
    <property type="match status" value="1"/>
</dbReference>
<dbReference type="InterPro" id="IPR033764">
    <property type="entry name" value="Sdr_B"/>
</dbReference>
<evidence type="ECO:0000256" key="2">
    <source>
        <dbReference type="ARBA" id="ARBA00022525"/>
    </source>
</evidence>
<feature type="domain" description="DUF11" evidence="4">
    <location>
        <begin position="734"/>
        <end position="870"/>
    </location>
</feature>
<feature type="domain" description="DUF11" evidence="4">
    <location>
        <begin position="437"/>
        <end position="565"/>
    </location>
</feature>
<feature type="domain" description="DUF11" evidence="4">
    <location>
        <begin position="183"/>
        <end position="288"/>
    </location>
</feature>
<keyword evidence="2" id="KW-0964">Secreted</keyword>
<dbReference type="RefSeq" id="WP_125241254.1">
    <property type="nucleotide sequence ID" value="NZ_RSED01000001.1"/>
</dbReference>
<keyword evidence="7" id="KW-1185">Reference proteome</keyword>
<dbReference type="NCBIfam" id="TIGR01451">
    <property type="entry name" value="B_ant_repeat"/>
    <property type="match status" value="3"/>
</dbReference>
<evidence type="ECO:0000313" key="6">
    <source>
        <dbReference type="EMBL" id="RRS06111.1"/>
    </source>
</evidence>
<evidence type="ECO:0000259" key="5">
    <source>
        <dbReference type="Pfam" id="PF17210"/>
    </source>
</evidence>
<accession>A0A426VHA7</accession>
<proteinExistence type="predicted"/>
<dbReference type="InterPro" id="IPR051172">
    <property type="entry name" value="Chlamydia_OmcB"/>
</dbReference>
<name>A0A426VHA7_9BURK</name>
<dbReference type="GO" id="GO:0005576">
    <property type="term" value="C:extracellular region"/>
    <property type="evidence" value="ECO:0007669"/>
    <property type="project" value="UniProtKB-SubCell"/>
</dbReference>
<gene>
    <name evidence="6" type="ORF">EIP75_00455</name>
</gene>
<dbReference type="Pfam" id="PF01345">
    <property type="entry name" value="DUF11"/>
    <property type="match status" value="6"/>
</dbReference>
<evidence type="ECO:0000256" key="3">
    <source>
        <dbReference type="ARBA" id="ARBA00022729"/>
    </source>
</evidence>
<dbReference type="Gene3D" id="2.60.40.1120">
    <property type="entry name" value="Carboxypeptidase-like, regulatory domain"/>
    <property type="match status" value="1"/>
</dbReference>
<dbReference type="PANTHER" id="PTHR34819">
    <property type="entry name" value="LARGE CYSTEINE-RICH PERIPLASMIC PROTEIN OMCB"/>
    <property type="match status" value="1"/>
</dbReference>
<dbReference type="PANTHER" id="PTHR34819:SF3">
    <property type="entry name" value="CELL SURFACE PROTEIN"/>
    <property type="match status" value="1"/>
</dbReference>
<feature type="domain" description="SD-repeat containing protein B" evidence="5">
    <location>
        <begin position="1302"/>
        <end position="1384"/>
    </location>
</feature>
<comment type="caution">
    <text evidence="6">The sequence shown here is derived from an EMBL/GenBank/DDBJ whole genome shotgun (WGS) entry which is preliminary data.</text>
</comment>
<feature type="domain" description="SD-repeat containing protein B" evidence="5">
    <location>
        <begin position="1184"/>
        <end position="1265"/>
    </location>
</feature>
<comment type="subcellular location">
    <subcellularLocation>
        <location evidence="1">Secreted</location>
    </subcellularLocation>
</comment>
<protein>
    <submittedName>
        <fullName evidence="6">DUF11 domain-containing protein</fullName>
    </submittedName>
</protein>
<dbReference type="InterPro" id="IPR013783">
    <property type="entry name" value="Ig-like_fold"/>
</dbReference>
<dbReference type="Gene3D" id="2.60.40.10">
    <property type="entry name" value="Immunoglobulins"/>
    <property type="match status" value="5"/>
</dbReference>
<feature type="domain" description="DUF11" evidence="4">
    <location>
        <begin position="592"/>
        <end position="721"/>
    </location>
</feature>
<dbReference type="InterPro" id="IPR047589">
    <property type="entry name" value="DUF11_rpt"/>
</dbReference>
<feature type="domain" description="SD-repeat containing protein B" evidence="5">
    <location>
        <begin position="1421"/>
        <end position="1500"/>
    </location>
</feature>
<evidence type="ECO:0000313" key="7">
    <source>
        <dbReference type="Proteomes" id="UP000269265"/>
    </source>
</evidence>
<dbReference type="SUPFAM" id="SSF49464">
    <property type="entry name" value="Carboxypeptidase regulatory domain-like"/>
    <property type="match status" value="1"/>
</dbReference>
<reference evidence="6 7" key="1">
    <citation type="submission" date="2018-12" db="EMBL/GenBank/DDBJ databases">
        <title>The whole draft genome of Aquabacterium sp. SJQ9.</title>
        <authorList>
            <person name="Sun L."/>
            <person name="Gao X."/>
            <person name="Chen W."/>
            <person name="Huang K."/>
        </authorList>
    </citation>
    <scope>NUCLEOTIDE SEQUENCE [LARGE SCALE GENOMIC DNA]</scope>
    <source>
        <strain evidence="6 7">SJQ9</strain>
    </source>
</reference>
<keyword evidence="3" id="KW-0732">Signal</keyword>
<sequence>MIGKTVPAGGQGEERPWAEQLVRRVAGAALRWIGPAAVLVSALASSPAWSALIISGLPDTPDPVSAGGEVTYTVRVAESGGAPVSNASVSFAVPGGGVYAGHGTLPAGVACTGMASGQNGPGVLTCSGLNLSANQVAELPLRVRSTVQGSLTVSATPLPSGTPQSQTTTVNNGADLRVGISGPASAPAGSAQAWVFTVTNDGPDASPASTLTYNVPPSLGIPLPPAGCSLAGSQLTCAVGALGVGANRTVTVNAVVGAGNGSTLAHTADVTAGGGVGDGVSGNNVATLNTVVSAGSSLAMAKTKSVADPVETGQAFDFLLDARYSGDYPAGVQVTDAMPANFCKSAPASFSSGAWACTASSVCPAAGPAITCTRSGSGSAGYSQSLGVITVPVQALTAGVGVNNTARASAPGVVSADGTVATTVIDPRSDFRANKSKSWPQSAVPVGQAFNYSVSTTNLGPSAFPASGVLTLTDTVPAGLQVNGITPASGFVCVSSGGAGFPQAGPVTITCTSSGVAVALNASTGNNVINAQATATGSTLTNSMCVGSAGGPPDDVAPNNCASVGIEPQLGADQADVSTLKRVLGLGNAPGNRQQAGEAVTWEIEIVNAGPSTATDVAVTDVFNNVFNASGADYSVSTVAGGATWGGCALAASGSNVSLSGCTITSLPVCTAGSDCPRVQVSVRHFGNGSSGSDAFQVSNTAFALAQNQGDPVLLNNNANNNTPALAYFEARTDVAVSKADNPDPVPAGQLLTYTITARNVAATSASRAFNVVVTDTLPLDVVFLSATPSGGGNCATTPAAGSITTGGNRSLVCAWAQIDRGAQQTVTVRVRPLVATSVAGGGTGSISNSVSIATDTPEVAGGTANNTASQPTAVSSPTYDLIINKVDDVDPVDVGDDVTYTLTVTNNRPSTAENLVLTDSLPAGAGAPTFVEVVAPLPAGVACNTAGVSPGVAGGNIVCTIAQLGGSGSGATGEASSVQVRVKLRGQAKGTFNNVATVAFANVALDALDPQGNNTATEPSTFRLKADVQVVAKRAVQSGTATTITQVPYNASFDWLVELRNNGPQAAEQVAVADNLPAGLVLAGPPSLAVTSGTFVPLAPTCTGVAGGSSVGCAIDSMPANGTATLRVPVRFSGTPADGTVVSNTASIVTTGSGDTNGGPDPAAGNNFNSGSVTVQTALLAGLVYVDTNGNGAPDTGERGIEGVLLTLTGSAQDGSTVSRTATTGADGRYFFPGLPPSNATGYTITQSHPAAYVDGQDKAGQVNGTPTGTAGNDVITGIVYANGTGTNGDGFDFGEVGASVAGQVFNDANTNGSREPGDLPLAGVSLTLTGTDASGRAVSRTTQTTPDGHYRFSDLPAADASGYLITETQPAGYDQGGQTPGSIGGTSPVANQLRVPLTTPGTQATGYDFFERTQSPSSLSGRIWRDRDHDRARSGDESLVGGWTVELLGCPGGTPGCALDELTVLAATTSAADGSYRFDQLVPGDYQVRFRSPAGQTVGGAWPTDPVQNATGGPHPTVPGMATRALVPVSVGAGVAIVNQDLPLDPSGVVYDSLSAQPVPGATVTLTGPAGFDAAQHLLAGGAAVTTGADGFYQFYLLPGAPAGAYRLTVTPPAGYGLSLTHPAATGPLDMQTCTAPAGTVDPVAGDPCLVSAASQPTAGSLPPYFMDFSFPGSAAQNVVNNHIPLDPSGGNNAIELRKTTSKLTVRKGDLVPYVITAVNTRALALSGIDLVDTLPPGFKYVQGSLTVQALPSGPVLKATPTVQGRRLTVPGQAFAPNQTLRLAMVLGVGTGVGEGDYVNVVQAEQGQGGERLSNVAAATVRVVPDALFDCTDVIGKAYDDRNANGYQDEGEPGLPNVRLATVNGLLVSTDAQGRYHIACAMVPKEGTGSNFVLKLDERTLPSGYRVTTDNPASERMTRGKLVKVNFGATVHRVVRLALRGAAFQPGQAALQAGFDAQLGEALRELAERPSILRLAYQRAVDEEPGLAERRVAALKAEVLRRWRALGHDRGQALFNLDIEVELNAAPAAP</sequence>
<dbReference type="EMBL" id="RSED01000001">
    <property type="protein sequence ID" value="RRS06111.1"/>
    <property type="molecule type" value="Genomic_DNA"/>
</dbReference>
<feature type="domain" description="DUF11" evidence="4">
    <location>
        <begin position="881"/>
        <end position="1017"/>
    </location>
</feature>
<dbReference type="Proteomes" id="UP000269265">
    <property type="component" value="Unassembled WGS sequence"/>
</dbReference>
<feature type="domain" description="DUF11" evidence="4">
    <location>
        <begin position="1046"/>
        <end position="1171"/>
    </location>
</feature>
<evidence type="ECO:0000256" key="1">
    <source>
        <dbReference type="ARBA" id="ARBA00004613"/>
    </source>
</evidence>
<dbReference type="InterPro" id="IPR001434">
    <property type="entry name" value="OmcB-like_DUF11"/>
</dbReference>